<sequence>MHQKLAFAIVMVLMIAQPNASAEPPPPFSEPQERLVIEACILSSEMPHLSKHVPGTVNATGRTVCKGISAGRVLQVKVTLTRLDGGNTQPITKSSRGTGSVIVNVSMGCIWLSPQALIKYRIVTMHKLSNGKIRTTKNEAMLKC</sequence>
<evidence type="ECO:0000313" key="1">
    <source>
        <dbReference type="EMBL" id="CAB4546216.1"/>
    </source>
</evidence>
<organism evidence="1">
    <name type="scientific">freshwater metagenome</name>
    <dbReference type="NCBI Taxonomy" id="449393"/>
    <lineage>
        <taxon>unclassified sequences</taxon>
        <taxon>metagenomes</taxon>
        <taxon>ecological metagenomes</taxon>
    </lineage>
</organism>
<dbReference type="AlphaFoldDB" id="A0A6J6C4T3"/>
<name>A0A6J6C4T3_9ZZZZ</name>
<dbReference type="EMBL" id="CAEZVG010000046">
    <property type="protein sequence ID" value="CAB4625810.1"/>
    <property type="molecule type" value="Genomic_DNA"/>
</dbReference>
<dbReference type="EMBL" id="CAEZSP010000040">
    <property type="protein sequence ID" value="CAB4546216.1"/>
    <property type="molecule type" value="Genomic_DNA"/>
</dbReference>
<gene>
    <name evidence="1" type="ORF">UFOPK1440_00799</name>
    <name evidence="2" type="ORF">UFOPK1946_00838</name>
</gene>
<proteinExistence type="predicted"/>
<reference evidence="1" key="1">
    <citation type="submission" date="2020-05" db="EMBL/GenBank/DDBJ databases">
        <authorList>
            <person name="Chiriac C."/>
            <person name="Salcher M."/>
            <person name="Ghai R."/>
            <person name="Kavagutti S V."/>
        </authorList>
    </citation>
    <scope>NUCLEOTIDE SEQUENCE</scope>
</reference>
<evidence type="ECO:0000313" key="2">
    <source>
        <dbReference type="EMBL" id="CAB4625810.1"/>
    </source>
</evidence>
<protein>
    <submittedName>
        <fullName evidence="1">Unannotated protein</fullName>
    </submittedName>
</protein>
<accession>A0A6J6C4T3</accession>